<evidence type="ECO:0000313" key="5">
    <source>
        <dbReference type="RefSeq" id="XP_026292594.1"/>
    </source>
</evidence>
<dbReference type="Gene3D" id="2.40.50.140">
    <property type="entry name" value="Nucleic acid-binding proteins"/>
    <property type="match status" value="1"/>
</dbReference>
<accession>A0A6J1TGH6</accession>
<dbReference type="CTD" id="51373"/>
<keyword evidence="4" id="KW-1185">Reference proteome</keyword>
<dbReference type="GO" id="GO:0005763">
    <property type="term" value="C:mitochondrial small ribosomal subunit"/>
    <property type="evidence" value="ECO:0007669"/>
    <property type="project" value="InterPro"/>
</dbReference>
<dbReference type="AlphaFoldDB" id="A0A6J1TGH6"/>
<dbReference type="PANTHER" id="PTHR24088:SF0">
    <property type="entry name" value="SMALL RIBOSOMAL SUBUNIT PROTEIN US17M"/>
    <property type="match status" value="1"/>
</dbReference>
<name>A0A6J1TGH6_FRAOC</name>
<proteinExistence type="inferred from homology"/>
<evidence type="ECO:0000256" key="1">
    <source>
        <dbReference type="ARBA" id="ARBA00010254"/>
    </source>
</evidence>
<dbReference type="OrthoDB" id="274752at2759"/>
<dbReference type="SUPFAM" id="SSF50249">
    <property type="entry name" value="Nucleic acid-binding proteins"/>
    <property type="match status" value="1"/>
</dbReference>
<dbReference type="InterPro" id="IPR000266">
    <property type="entry name" value="Ribosomal_uS17"/>
</dbReference>
<evidence type="ECO:0000313" key="4">
    <source>
        <dbReference type="Proteomes" id="UP000504606"/>
    </source>
</evidence>
<sequence length="161" mass="18725">MAVKEAVAKGMSVLLGKCVPTVKTNASKFQVKRMVLDTYLNMYFHEHEYIYAHDPEKICKTGDTVLLKKLPQKMTTLITHKVDRIVYPLGDVTDPVTGKKVTFIHYREHQDQEDALYGALPTRFEYDKAPPRGWQEDKRDLTHRETYIKYNEDGKDQKYAV</sequence>
<keyword evidence="2 5" id="KW-0689">Ribosomal protein</keyword>
<gene>
    <name evidence="5" type="primary">LOC113216974</name>
</gene>
<evidence type="ECO:0000256" key="3">
    <source>
        <dbReference type="ARBA" id="ARBA00023274"/>
    </source>
</evidence>
<dbReference type="KEGG" id="foc:113216974"/>
<reference evidence="5" key="1">
    <citation type="submission" date="2025-08" db="UniProtKB">
        <authorList>
            <consortium name="RefSeq"/>
        </authorList>
    </citation>
    <scope>IDENTIFICATION</scope>
    <source>
        <tissue evidence="5">Whole organism</tissue>
    </source>
</reference>
<dbReference type="GO" id="GO:0032543">
    <property type="term" value="P:mitochondrial translation"/>
    <property type="evidence" value="ECO:0007669"/>
    <property type="project" value="TreeGrafter"/>
</dbReference>
<dbReference type="InterPro" id="IPR039193">
    <property type="entry name" value="Ribosomal_uS17m_metazoa"/>
</dbReference>
<dbReference type="Pfam" id="PF00366">
    <property type="entry name" value="Ribosomal_S17"/>
    <property type="match status" value="1"/>
</dbReference>
<dbReference type="PANTHER" id="PTHR24088">
    <property type="entry name" value="28S RIBOSOMAL PROTEIN S17, MITOCHONDRIAL"/>
    <property type="match status" value="1"/>
</dbReference>
<protein>
    <submittedName>
        <fullName evidence="5">28S ribosomal protein S17, mitochondrial</fullName>
    </submittedName>
</protein>
<dbReference type="InterPro" id="IPR012340">
    <property type="entry name" value="NA-bd_OB-fold"/>
</dbReference>
<organism evidence="4 5">
    <name type="scientific">Frankliniella occidentalis</name>
    <name type="common">Western flower thrips</name>
    <name type="synonym">Euthrips occidentalis</name>
    <dbReference type="NCBI Taxonomy" id="133901"/>
    <lineage>
        <taxon>Eukaryota</taxon>
        <taxon>Metazoa</taxon>
        <taxon>Ecdysozoa</taxon>
        <taxon>Arthropoda</taxon>
        <taxon>Hexapoda</taxon>
        <taxon>Insecta</taxon>
        <taxon>Pterygota</taxon>
        <taxon>Neoptera</taxon>
        <taxon>Paraneoptera</taxon>
        <taxon>Thysanoptera</taxon>
        <taxon>Terebrantia</taxon>
        <taxon>Thripoidea</taxon>
        <taxon>Thripidae</taxon>
        <taxon>Frankliniella</taxon>
    </lineage>
</organism>
<dbReference type="Proteomes" id="UP000504606">
    <property type="component" value="Unplaced"/>
</dbReference>
<evidence type="ECO:0000256" key="2">
    <source>
        <dbReference type="ARBA" id="ARBA00022980"/>
    </source>
</evidence>
<keyword evidence="3" id="KW-0687">Ribonucleoprotein</keyword>
<dbReference type="GO" id="GO:0003735">
    <property type="term" value="F:structural constituent of ribosome"/>
    <property type="evidence" value="ECO:0007669"/>
    <property type="project" value="InterPro"/>
</dbReference>
<dbReference type="RefSeq" id="XP_026292594.1">
    <property type="nucleotide sequence ID" value="XM_026436809.2"/>
</dbReference>
<dbReference type="GeneID" id="113216974"/>
<comment type="similarity">
    <text evidence="1">Belongs to the universal ribosomal protein uS17 family.</text>
</comment>